<keyword evidence="4 7" id="KW-0812">Transmembrane</keyword>
<organism evidence="10 11">
    <name type="scientific">Marseilla massiliensis</name>
    <dbReference type="NCBI Taxonomy" id="1841864"/>
    <lineage>
        <taxon>Bacteria</taxon>
        <taxon>Pseudomonadati</taxon>
        <taxon>Bacteroidota</taxon>
        <taxon>Bacteroidia</taxon>
        <taxon>Bacteroidales</taxon>
        <taxon>Prevotellaceae</taxon>
        <taxon>Marseilla</taxon>
    </lineage>
</organism>
<dbReference type="InterPro" id="IPR011066">
    <property type="entry name" value="MscS_channel_C_sf"/>
</dbReference>
<dbReference type="Proteomes" id="UP000706891">
    <property type="component" value="Unassembled WGS sequence"/>
</dbReference>
<sequence length="288" mass="32004">MDELMNTVIFGVSLRWIIVFLIKGTVIYLFVRVLTGVTKYFFRRSLRRQGKLILDATKVSFMQRIVVTTIYIIGIAGFLSLIPGMEKVSNSILASAGIMAMAVGLASQDALSNIVGGLFIIFSHPFKLGDYIEVDNVIKGTVLEITLRHTVIRDAENRMILVPNNKINSSTIINSSYGDTATCAFVEVGVSYTVDLNRAIDIMRDEVMKHPGLLDHRTEEEKKNGVPQVVVRVTNLGDSAITLRAYAWAATFGGAFALKCDLLKAVKERFDKENIEIPYPYYNIIAAK</sequence>
<keyword evidence="3" id="KW-1003">Cell membrane</keyword>
<dbReference type="SUPFAM" id="SSF50182">
    <property type="entry name" value="Sm-like ribonucleoproteins"/>
    <property type="match status" value="1"/>
</dbReference>
<dbReference type="InterPro" id="IPR010920">
    <property type="entry name" value="LSM_dom_sf"/>
</dbReference>
<evidence type="ECO:0000259" key="9">
    <source>
        <dbReference type="Pfam" id="PF21082"/>
    </source>
</evidence>
<dbReference type="InterPro" id="IPR049278">
    <property type="entry name" value="MS_channel_C"/>
</dbReference>
<feature type="transmembrane region" description="Helical" evidence="7">
    <location>
        <begin position="61"/>
        <end position="82"/>
    </location>
</feature>
<dbReference type="PANTHER" id="PTHR30221:SF1">
    <property type="entry name" value="SMALL-CONDUCTANCE MECHANOSENSITIVE CHANNEL"/>
    <property type="match status" value="1"/>
</dbReference>
<dbReference type="EMBL" id="JACJJG010000001">
    <property type="protein sequence ID" value="MBM6672403.1"/>
    <property type="molecule type" value="Genomic_DNA"/>
</dbReference>
<dbReference type="Gene3D" id="1.10.287.1260">
    <property type="match status" value="1"/>
</dbReference>
<dbReference type="Pfam" id="PF00924">
    <property type="entry name" value="MS_channel_2nd"/>
    <property type="match status" value="1"/>
</dbReference>
<accession>A0A939B6M3</accession>
<dbReference type="InterPro" id="IPR011014">
    <property type="entry name" value="MscS_channel_TM-2"/>
</dbReference>
<evidence type="ECO:0000256" key="6">
    <source>
        <dbReference type="ARBA" id="ARBA00023136"/>
    </source>
</evidence>
<comment type="caution">
    <text evidence="10">The sequence shown here is derived from an EMBL/GenBank/DDBJ whole genome shotgun (WGS) entry which is preliminary data.</text>
</comment>
<reference evidence="10" key="2">
    <citation type="journal article" date="2021" name="Sci. Rep.">
        <title>The distribution of antibiotic resistance genes in chicken gut microbiota commensals.</title>
        <authorList>
            <person name="Juricova H."/>
            <person name="Matiasovicova J."/>
            <person name="Kubasova T."/>
            <person name="Cejkova D."/>
            <person name="Rychlik I."/>
        </authorList>
    </citation>
    <scope>NUCLEOTIDE SEQUENCE</scope>
    <source>
        <strain evidence="10">An824</strain>
    </source>
</reference>
<dbReference type="InterPro" id="IPR023408">
    <property type="entry name" value="MscS_beta-dom_sf"/>
</dbReference>
<evidence type="ECO:0000313" key="10">
    <source>
        <dbReference type="EMBL" id="MBM6672403.1"/>
    </source>
</evidence>
<comment type="subcellular location">
    <subcellularLocation>
        <location evidence="1">Cell membrane</location>
        <topology evidence="1">Multi-pass membrane protein</topology>
    </subcellularLocation>
</comment>
<dbReference type="Gene3D" id="3.30.70.100">
    <property type="match status" value="1"/>
</dbReference>
<dbReference type="SUPFAM" id="SSF82689">
    <property type="entry name" value="Mechanosensitive channel protein MscS (YggB), C-terminal domain"/>
    <property type="match status" value="1"/>
</dbReference>
<proteinExistence type="inferred from homology"/>
<dbReference type="AlphaFoldDB" id="A0A939B6M3"/>
<reference evidence="10" key="1">
    <citation type="submission" date="2020-08" db="EMBL/GenBank/DDBJ databases">
        <authorList>
            <person name="Cejkova D."/>
            <person name="Kubasova T."/>
            <person name="Jahodarova E."/>
            <person name="Rychlik I."/>
        </authorList>
    </citation>
    <scope>NUCLEOTIDE SEQUENCE</scope>
    <source>
        <strain evidence="10">An824</strain>
    </source>
</reference>
<dbReference type="GO" id="GO:0005886">
    <property type="term" value="C:plasma membrane"/>
    <property type="evidence" value="ECO:0007669"/>
    <property type="project" value="UniProtKB-SubCell"/>
</dbReference>
<comment type="similarity">
    <text evidence="2">Belongs to the MscS (TC 1.A.23) family.</text>
</comment>
<evidence type="ECO:0000256" key="4">
    <source>
        <dbReference type="ARBA" id="ARBA00022692"/>
    </source>
</evidence>
<feature type="domain" description="Mechanosensitive ion channel MscS C-terminal" evidence="9">
    <location>
        <begin position="186"/>
        <end position="277"/>
    </location>
</feature>
<evidence type="ECO:0000256" key="7">
    <source>
        <dbReference type="SAM" id="Phobius"/>
    </source>
</evidence>
<gene>
    <name evidence="10" type="ORF">H6A34_00655</name>
</gene>
<keyword evidence="6 7" id="KW-0472">Membrane</keyword>
<evidence type="ECO:0000256" key="3">
    <source>
        <dbReference type="ARBA" id="ARBA00022475"/>
    </source>
</evidence>
<protein>
    <submittedName>
        <fullName evidence="10">Mechanosensitive ion channel family protein</fullName>
    </submittedName>
</protein>
<feature type="domain" description="Mechanosensitive ion channel MscS" evidence="8">
    <location>
        <begin position="109"/>
        <end position="176"/>
    </location>
</feature>
<dbReference type="PANTHER" id="PTHR30221">
    <property type="entry name" value="SMALL-CONDUCTANCE MECHANOSENSITIVE CHANNEL"/>
    <property type="match status" value="1"/>
</dbReference>
<dbReference type="GO" id="GO:0008381">
    <property type="term" value="F:mechanosensitive monoatomic ion channel activity"/>
    <property type="evidence" value="ECO:0007669"/>
    <property type="project" value="InterPro"/>
</dbReference>
<evidence type="ECO:0000259" key="8">
    <source>
        <dbReference type="Pfam" id="PF00924"/>
    </source>
</evidence>
<dbReference type="Gene3D" id="2.30.30.60">
    <property type="match status" value="1"/>
</dbReference>
<evidence type="ECO:0000256" key="1">
    <source>
        <dbReference type="ARBA" id="ARBA00004651"/>
    </source>
</evidence>
<keyword evidence="5 7" id="KW-1133">Transmembrane helix</keyword>
<keyword evidence="11" id="KW-1185">Reference proteome</keyword>
<feature type="transmembrane region" description="Helical" evidence="7">
    <location>
        <begin position="16"/>
        <end position="41"/>
    </location>
</feature>
<feature type="transmembrane region" description="Helical" evidence="7">
    <location>
        <begin position="88"/>
        <end position="106"/>
    </location>
</feature>
<evidence type="ECO:0000256" key="5">
    <source>
        <dbReference type="ARBA" id="ARBA00022989"/>
    </source>
</evidence>
<dbReference type="InterPro" id="IPR045275">
    <property type="entry name" value="MscS_archaea/bacteria_type"/>
</dbReference>
<dbReference type="InterPro" id="IPR006685">
    <property type="entry name" value="MscS_channel_2nd"/>
</dbReference>
<evidence type="ECO:0000313" key="11">
    <source>
        <dbReference type="Proteomes" id="UP000706891"/>
    </source>
</evidence>
<evidence type="ECO:0000256" key="2">
    <source>
        <dbReference type="ARBA" id="ARBA00008017"/>
    </source>
</evidence>
<dbReference type="SUPFAM" id="SSF82861">
    <property type="entry name" value="Mechanosensitive channel protein MscS (YggB), transmembrane region"/>
    <property type="match status" value="1"/>
</dbReference>
<name>A0A939B6M3_9BACT</name>
<dbReference type="RefSeq" id="WP_205102815.1">
    <property type="nucleotide sequence ID" value="NZ_JACJJG010000001.1"/>
</dbReference>
<dbReference type="Pfam" id="PF21082">
    <property type="entry name" value="MS_channel_3rd"/>
    <property type="match status" value="1"/>
</dbReference>